<evidence type="ECO:0000256" key="1">
    <source>
        <dbReference type="SAM" id="SignalP"/>
    </source>
</evidence>
<sequence length="148" mass="16375">MSHHALLRLRSSLLMSSCGGTVATYARHLYACAPRRIFRRARAPRLPYDVLLKGRSAMELQRALFLFIHPACSHSAEPFMSIHLPHIPHPPFDPRMRTYGITSLGDGFGAVVLLVCFGEPRRRGTCTPNHAPFSFTLPFGEAQGSCSG</sequence>
<dbReference type="EMBL" id="JAGTJR010000005">
    <property type="protein sequence ID" value="KAH7060446.1"/>
    <property type="molecule type" value="Genomic_DNA"/>
</dbReference>
<proteinExistence type="predicted"/>
<evidence type="ECO:0000313" key="3">
    <source>
        <dbReference type="Proteomes" id="UP000774617"/>
    </source>
</evidence>
<organism evidence="2 3">
    <name type="scientific">Macrophomina phaseolina</name>
    <dbReference type="NCBI Taxonomy" id="35725"/>
    <lineage>
        <taxon>Eukaryota</taxon>
        <taxon>Fungi</taxon>
        <taxon>Dikarya</taxon>
        <taxon>Ascomycota</taxon>
        <taxon>Pezizomycotina</taxon>
        <taxon>Dothideomycetes</taxon>
        <taxon>Dothideomycetes incertae sedis</taxon>
        <taxon>Botryosphaeriales</taxon>
        <taxon>Botryosphaeriaceae</taxon>
        <taxon>Macrophomina</taxon>
    </lineage>
</organism>
<feature type="chain" id="PRO_5045555773" evidence="1">
    <location>
        <begin position="24"/>
        <end position="148"/>
    </location>
</feature>
<gene>
    <name evidence="2" type="ORF">B0J12DRAFT_648873</name>
</gene>
<protein>
    <submittedName>
        <fullName evidence="2">Uncharacterized protein</fullName>
    </submittedName>
</protein>
<name>A0ABQ8GLD2_9PEZI</name>
<dbReference type="Proteomes" id="UP000774617">
    <property type="component" value="Unassembled WGS sequence"/>
</dbReference>
<accession>A0ABQ8GLD2</accession>
<evidence type="ECO:0000313" key="2">
    <source>
        <dbReference type="EMBL" id="KAH7060446.1"/>
    </source>
</evidence>
<keyword evidence="1" id="KW-0732">Signal</keyword>
<reference evidence="2 3" key="1">
    <citation type="journal article" date="2021" name="Nat. Commun.">
        <title>Genetic determinants of endophytism in the Arabidopsis root mycobiome.</title>
        <authorList>
            <person name="Mesny F."/>
            <person name="Miyauchi S."/>
            <person name="Thiergart T."/>
            <person name="Pickel B."/>
            <person name="Atanasova L."/>
            <person name="Karlsson M."/>
            <person name="Huettel B."/>
            <person name="Barry K.W."/>
            <person name="Haridas S."/>
            <person name="Chen C."/>
            <person name="Bauer D."/>
            <person name="Andreopoulos W."/>
            <person name="Pangilinan J."/>
            <person name="LaButti K."/>
            <person name="Riley R."/>
            <person name="Lipzen A."/>
            <person name="Clum A."/>
            <person name="Drula E."/>
            <person name="Henrissat B."/>
            <person name="Kohler A."/>
            <person name="Grigoriev I.V."/>
            <person name="Martin F.M."/>
            <person name="Hacquard S."/>
        </authorList>
    </citation>
    <scope>NUCLEOTIDE SEQUENCE [LARGE SCALE GENOMIC DNA]</scope>
    <source>
        <strain evidence="2 3">MPI-SDFR-AT-0080</strain>
    </source>
</reference>
<keyword evidence="3" id="KW-1185">Reference proteome</keyword>
<feature type="signal peptide" evidence="1">
    <location>
        <begin position="1"/>
        <end position="23"/>
    </location>
</feature>
<comment type="caution">
    <text evidence="2">The sequence shown here is derived from an EMBL/GenBank/DDBJ whole genome shotgun (WGS) entry which is preliminary data.</text>
</comment>